<dbReference type="PANTHER" id="PTHR37464">
    <property type="entry name" value="BLL2463 PROTEIN"/>
    <property type="match status" value="1"/>
</dbReference>
<dbReference type="EMBL" id="VWOX01000010">
    <property type="protein sequence ID" value="KAA5541444.1"/>
    <property type="molecule type" value="Genomic_DNA"/>
</dbReference>
<gene>
    <name evidence="3" type="ORF">FYK55_17925</name>
</gene>
<dbReference type="SUPFAM" id="SSF52317">
    <property type="entry name" value="Class I glutamine amidotransferase-like"/>
    <property type="match status" value="1"/>
</dbReference>
<dbReference type="AlphaFoldDB" id="A0A5M6D1S9"/>
<protein>
    <recommendedName>
        <fullName evidence="2">Aerotolerance regulator N-terminal domain-containing protein</fullName>
    </recommendedName>
</protein>
<reference evidence="3 4" key="1">
    <citation type="submission" date="2019-08" db="EMBL/GenBank/DDBJ databases">
        <authorList>
            <person name="Dhanesh K."/>
            <person name="Kumar G."/>
            <person name="Sasikala C."/>
            <person name="Venkata Ramana C."/>
        </authorList>
    </citation>
    <scope>NUCLEOTIDE SEQUENCE [LARGE SCALE GENOMIC DNA]</scope>
    <source>
        <strain evidence="3 4">JC645</strain>
    </source>
</reference>
<keyword evidence="1" id="KW-0472">Membrane</keyword>
<dbReference type="InterPro" id="IPR011933">
    <property type="entry name" value="Double_TM_dom"/>
</dbReference>
<dbReference type="Pfam" id="PF07584">
    <property type="entry name" value="BatA"/>
    <property type="match status" value="1"/>
</dbReference>
<evidence type="ECO:0000313" key="3">
    <source>
        <dbReference type="EMBL" id="KAA5541444.1"/>
    </source>
</evidence>
<dbReference type="CDD" id="cd03143">
    <property type="entry name" value="A4_beta-galactosidase_middle_domain"/>
    <property type="match status" value="1"/>
</dbReference>
<dbReference type="InterPro" id="IPR036465">
    <property type="entry name" value="vWFA_dom_sf"/>
</dbReference>
<dbReference type="SUPFAM" id="SSF53300">
    <property type="entry name" value="vWA-like"/>
    <property type="match status" value="1"/>
</dbReference>
<keyword evidence="1" id="KW-1133">Transmembrane helix</keyword>
<evidence type="ECO:0000256" key="1">
    <source>
        <dbReference type="SAM" id="Phobius"/>
    </source>
</evidence>
<keyword evidence="1" id="KW-0812">Transmembrane</keyword>
<evidence type="ECO:0000313" key="4">
    <source>
        <dbReference type="Proteomes" id="UP000324479"/>
    </source>
</evidence>
<dbReference type="InterPro" id="IPR024163">
    <property type="entry name" value="Aerotolerance_reg_N"/>
</dbReference>
<proteinExistence type="predicted"/>
<dbReference type="Gene3D" id="3.40.50.410">
    <property type="entry name" value="von Willebrand factor, type A domain"/>
    <property type="match status" value="1"/>
</dbReference>
<dbReference type="PANTHER" id="PTHR37464:SF1">
    <property type="entry name" value="BLL2463 PROTEIN"/>
    <property type="match status" value="1"/>
</dbReference>
<feature type="domain" description="Aerotolerance regulator N-terminal" evidence="2">
    <location>
        <begin position="75"/>
        <end position="145"/>
    </location>
</feature>
<name>A0A5M6D1S9_9BACT</name>
<feature type="transmembrane region" description="Helical" evidence="1">
    <location>
        <begin position="125"/>
        <end position="147"/>
    </location>
</feature>
<dbReference type="InterPro" id="IPR029062">
    <property type="entry name" value="Class_I_gatase-like"/>
</dbReference>
<accession>A0A5M6D1S9</accession>
<comment type="caution">
    <text evidence="3">The sequence shown here is derived from an EMBL/GenBank/DDBJ whole genome shotgun (WGS) entry which is preliminary data.</text>
</comment>
<organism evidence="3 4">
    <name type="scientific">Roseiconus nitratireducens</name>
    <dbReference type="NCBI Taxonomy" id="2605748"/>
    <lineage>
        <taxon>Bacteria</taxon>
        <taxon>Pseudomonadati</taxon>
        <taxon>Planctomycetota</taxon>
        <taxon>Planctomycetia</taxon>
        <taxon>Pirellulales</taxon>
        <taxon>Pirellulaceae</taxon>
        <taxon>Roseiconus</taxon>
    </lineage>
</organism>
<sequence>MRFVRNSLPRFNPGRRICNKSVSVTSLITSRCRPTRLCRAHCENTSGCGATDGEFKSAENSTASGRTAMNLMHAGFLLAGLAAMTLPIWIHLLLRPRAPLMEIGSTRFISQVVQQSKRRRWIRRWLVLALRCLAVLLLGLLFARPYLPEVPVDGSTREVAVLIDRSASMSARHDDGRSAFDQAKRQAAKFLSEQGDQARVHLGLFDASGVQSVSSADLSKLDASATAGSYVKPLQWAADRLGGSIRKDRTLLILSDYQRAPLDGAADLLFPADVPVEILDTGPAVSGNLAVLDVQPTQTELRPKHPIAISIWISNQSPFPISALKLSLELQGPDQTVKQQAVVDLEGEQRRSVVMELPITTSGIYHGTVSIQGDDAFAWDDQRYVAFEVTYPDRVLLVDGQSSDNTYENETYFLEKALRLQTAVGSGPPRTFEVERLIWDRGKGFPDLGGFRLIVLANIGRLSKSDADRMRQFLERGGNLVIFAGDRTSAAVLQTLRQSQLTGKLEFQPPRDVQLRVTDFDRENPALRLFAEPHRGDLRRLTVHRILPIVDKAGEFEVLMQAGASPLIVSRKMGTGRLTFVATTADRQWNDWPQNRLYVPLVRQLAAWLTGRFEPLRPVQSLTIRDAQQAPGIEDDLAGVVVQNVAASESDIGKLDEDAFRAKLGLQRAAAEDAPVGHQEFAPEGASRSDEKWPWVVWGLLGLLSAELLLSSRTPE</sequence>
<dbReference type="NCBIfam" id="TIGR02226">
    <property type="entry name" value="two_anch"/>
    <property type="match status" value="1"/>
</dbReference>
<keyword evidence="4" id="KW-1185">Reference proteome</keyword>
<dbReference type="Gene3D" id="3.40.50.880">
    <property type="match status" value="1"/>
</dbReference>
<evidence type="ECO:0000259" key="2">
    <source>
        <dbReference type="Pfam" id="PF07584"/>
    </source>
</evidence>
<dbReference type="Proteomes" id="UP000324479">
    <property type="component" value="Unassembled WGS sequence"/>
</dbReference>
<feature type="transmembrane region" description="Helical" evidence="1">
    <location>
        <begin position="71"/>
        <end position="94"/>
    </location>
</feature>